<dbReference type="EMBL" id="BPLR01017907">
    <property type="protein sequence ID" value="GIY95396.1"/>
    <property type="molecule type" value="Genomic_DNA"/>
</dbReference>
<accession>A0AAV4XK72</accession>
<comment type="caution">
    <text evidence="1">The sequence shown here is derived from an EMBL/GenBank/DDBJ whole genome shotgun (WGS) entry which is preliminary data.</text>
</comment>
<name>A0AAV4XK72_CAEEX</name>
<evidence type="ECO:0000313" key="2">
    <source>
        <dbReference type="Proteomes" id="UP001054945"/>
    </source>
</evidence>
<dbReference type="AlphaFoldDB" id="A0AAV4XK72"/>
<evidence type="ECO:0000313" key="1">
    <source>
        <dbReference type="EMBL" id="GIY95396.1"/>
    </source>
</evidence>
<proteinExistence type="predicted"/>
<gene>
    <name evidence="1" type="ORF">CEXT_455091</name>
</gene>
<organism evidence="1 2">
    <name type="scientific">Caerostris extrusa</name>
    <name type="common">Bark spider</name>
    <name type="synonym">Caerostris bankana</name>
    <dbReference type="NCBI Taxonomy" id="172846"/>
    <lineage>
        <taxon>Eukaryota</taxon>
        <taxon>Metazoa</taxon>
        <taxon>Ecdysozoa</taxon>
        <taxon>Arthropoda</taxon>
        <taxon>Chelicerata</taxon>
        <taxon>Arachnida</taxon>
        <taxon>Araneae</taxon>
        <taxon>Araneomorphae</taxon>
        <taxon>Entelegynae</taxon>
        <taxon>Araneoidea</taxon>
        <taxon>Araneidae</taxon>
        <taxon>Caerostris</taxon>
    </lineage>
</organism>
<reference evidence="1 2" key="1">
    <citation type="submission" date="2021-06" db="EMBL/GenBank/DDBJ databases">
        <title>Caerostris extrusa draft genome.</title>
        <authorList>
            <person name="Kono N."/>
            <person name="Arakawa K."/>
        </authorList>
    </citation>
    <scope>NUCLEOTIDE SEQUENCE [LARGE SCALE GENOMIC DNA]</scope>
</reference>
<dbReference type="Proteomes" id="UP001054945">
    <property type="component" value="Unassembled WGS sequence"/>
</dbReference>
<protein>
    <submittedName>
        <fullName evidence="1">Uncharacterized protein</fullName>
    </submittedName>
</protein>
<sequence>MNEFLAKDYADDTSLLTSFGSISGDPKIPNDCYSLIDHEIHKLFVEEQRENPLDDKQKLGEDETKECGSKRFWGREGKSGWSPFEEVRIFVCVILVLLKRCRHGYE</sequence>
<keyword evidence="2" id="KW-1185">Reference proteome</keyword>